<dbReference type="PANTHER" id="PTHR35149">
    <property type="entry name" value="SLL5132 PROTEIN"/>
    <property type="match status" value="1"/>
</dbReference>
<sequence>MENETNYILSAGDILGCQKYKIPDYQRPYVWSEDLALGLFSSIKRSFENGVSNEILLGHIILHVDAGAINIVDGQQRITTLALILKALGDNDVLFLDNKLNILSHKALKRNFELLKLECADIKDREDLVEHIKEKVKFTFVKTEDLDEAFLYFDTHNTSGRALSETDLLKNHHLMFMDETKSKQLMLHYAKKWNEYSLYGVNTSWFLRENLIFRTLRTALTIRNIKTNAYYPYIVFGYYGADDEWYRINYSIFQEFKNHFDEKIKIYKSNISVADDVLGGANFFEYVFKYCDILKYIESNFIFFNGDFTGCSYLNHACHVVLLYIADKFSVEALDELAELVFFNILGIACGYTKISYNSMANIVERLVQLIDTSNAIETLKTKIEKELKTNTNIASVSSKNREKHYNRIKDKAKYTKEYITKSSFNVINFEGKENGSEQK</sequence>
<gene>
    <name evidence="3" type="ORF">CVT17_00225</name>
</gene>
<dbReference type="RefSeq" id="WP_107858819.1">
    <property type="nucleotide sequence ID" value="NZ_CP049272.1"/>
</dbReference>
<accession>A0AAE7TMU9</accession>
<organism evidence="3 4">
    <name type="scientific">Campylobacter concisus</name>
    <dbReference type="NCBI Taxonomy" id="199"/>
    <lineage>
        <taxon>Bacteria</taxon>
        <taxon>Pseudomonadati</taxon>
        <taxon>Campylobacterota</taxon>
        <taxon>Epsilonproteobacteria</taxon>
        <taxon>Campylobacterales</taxon>
        <taxon>Campylobacteraceae</taxon>
        <taxon>Campylobacter</taxon>
    </lineage>
</organism>
<dbReference type="Pfam" id="PF25202">
    <property type="entry name" value="DUF7834"/>
    <property type="match status" value="1"/>
</dbReference>
<dbReference type="Pfam" id="PF03235">
    <property type="entry name" value="GmrSD_N"/>
    <property type="match status" value="1"/>
</dbReference>
<evidence type="ECO:0000259" key="2">
    <source>
        <dbReference type="Pfam" id="PF25202"/>
    </source>
</evidence>
<dbReference type="EMBL" id="CP049272">
    <property type="protein sequence ID" value="QPH85507.1"/>
    <property type="molecule type" value="Genomic_DNA"/>
</dbReference>
<dbReference type="InterPro" id="IPR004919">
    <property type="entry name" value="GmrSD_N"/>
</dbReference>
<evidence type="ECO:0000313" key="3">
    <source>
        <dbReference type="EMBL" id="QPH85507.1"/>
    </source>
</evidence>
<name>A0AAE7TMU9_9BACT</name>
<evidence type="ECO:0000313" key="4">
    <source>
        <dbReference type="Proteomes" id="UP000594513"/>
    </source>
</evidence>
<dbReference type="InterPro" id="IPR057156">
    <property type="entry name" value="DUF7834"/>
</dbReference>
<protein>
    <submittedName>
        <fullName evidence="3">DUF262 domain-containing protein</fullName>
    </submittedName>
</protein>
<dbReference type="AlphaFoldDB" id="A0AAE7TMU9"/>
<dbReference type="PANTHER" id="PTHR35149:SF2">
    <property type="entry name" value="DUF262 DOMAIN-CONTAINING PROTEIN"/>
    <property type="match status" value="1"/>
</dbReference>
<feature type="domain" description="GmrSD restriction endonucleases N-terminal" evidence="1">
    <location>
        <begin position="13"/>
        <end position="174"/>
    </location>
</feature>
<evidence type="ECO:0000259" key="1">
    <source>
        <dbReference type="Pfam" id="PF03235"/>
    </source>
</evidence>
<proteinExistence type="predicted"/>
<reference evidence="3 4" key="1">
    <citation type="journal article" date="2018" name="Emerg. Microbes Infect.">
        <title>Genomic analysis of oral Campylobacter concisus strains identified a potential bacterial molecular marker associated with active Crohn's disease.</title>
        <authorList>
            <person name="Liu F."/>
            <person name="Ma R."/>
            <person name="Tay C.Y.A."/>
            <person name="Octavia S."/>
            <person name="Lan R."/>
            <person name="Chung H.K.L."/>
            <person name="Riordan S.M."/>
            <person name="Grimm M.C."/>
            <person name="Leong R.W."/>
            <person name="Tanaka M.M."/>
            <person name="Connor S."/>
            <person name="Zhang L."/>
        </authorList>
    </citation>
    <scope>NUCLEOTIDE SEQUENCE [LARGE SCALE GENOMIC DNA]</scope>
    <source>
        <strain evidence="3 4">P27CDO-S2</strain>
    </source>
</reference>
<dbReference type="Proteomes" id="UP000594513">
    <property type="component" value="Chromosome"/>
</dbReference>
<feature type="domain" description="DUF7834" evidence="2">
    <location>
        <begin position="244"/>
        <end position="391"/>
    </location>
</feature>